<evidence type="ECO:0000313" key="3">
    <source>
        <dbReference type="Proteomes" id="UP000070457"/>
    </source>
</evidence>
<feature type="transmembrane region" description="Helical" evidence="1">
    <location>
        <begin position="143"/>
        <end position="164"/>
    </location>
</feature>
<accession>A0A136M134</accession>
<comment type="caution">
    <text evidence="2">The sequence shown here is derived from an EMBL/GenBank/DDBJ whole genome shotgun (WGS) entry which is preliminary data.</text>
</comment>
<dbReference type="EMBL" id="JYNZ01000001">
    <property type="protein sequence ID" value="KXK27603.1"/>
    <property type="molecule type" value="Genomic_DNA"/>
</dbReference>
<proteinExistence type="predicted"/>
<dbReference type="AlphaFoldDB" id="A0A136M134"/>
<sequence length="198" mass="23646">MQDFESWQEEKKSLNNNVVVPQFRSFCKENGLEFMFWDELPHESFDARFSLDQKKLITEAMDLFNIYKLRYAYHEGRVYTYHFTTWAGDFSFDSYSIEEFLEHAGKTKYKEEKLNTWLTKLLSLAFFLILMSSSLILSNVLQIHIYISTIIGFAVAYIPLHLFFKKKSQILPENDRRVNALRVKIRQLKKNHYGDKLE</sequence>
<keyword evidence="1" id="KW-0812">Transmembrane</keyword>
<name>A0A136M134_9BACT</name>
<protein>
    <submittedName>
        <fullName evidence="2">Uncharacterized protein</fullName>
    </submittedName>
</protein>
<dbReference type="STRING" id="1617426.TR69_WS6001000047"/>
<keyword evidence="1" id="KW-1133">Transmembrane helix</keyword>
<feature type="transmembrane region" description="Helical" evidence="1">
    <location>
        <begin position="117"/>
        <end position="137"/>
    </location>
</feature>
<keyword evidence="1" id="KW-0472">Membrane</keyword>
<dbReference type="Proteomes" id="UP000070457">
    <property type="component" value="Unassembled WGS sequence"/>
</dbReference>
<organism evidence="2 3">
    <name type="scientific">candidate division WS6 bacterium OLB20</name>
    <dbReference type="NCBI Taxonomy" id="1617426"/>
    <lineage>
        <taxon>Bacteria</taxon>
        <taxon>Candidatus Dojkabacteria</taxon>
    </lineage>
</organism>
<reference evidence="2 3" key="1">
    <citation type="submission" date="2015-02" db="EMBL/GenBank/DDBJ databases">
        <title>Improved understanding of the partial-nitritation anammox process through 23 genomes representing the majority of the microbial community.</title>
        <authorList>
            <person name="Speth D.R."/>
            <person name="In T Zandt M."/>
            <person name="Guerrero Cruz S."/>
            <person name="Jetten M.S."/>
            <person name="Dutilh B.E."/>
        </authorList>
    </citation>
    <scope>NUCLEOTIDE SEQUENCE [LARGE SCALE GENOMIC DNA]</scope>
    <source>
        <strain evidence="2">OLB20</strain>
    </source>
</reference>
<gene>
    <name evidence="2" type="ORF">TR69_WS6001000047</name>
</gene>
<evidence type="ECO:0000256" key="1">
    <source>
        <dbReference type="SAM" id="Phobius"/>
    </source>
</evidence>
<evidence type="ECO:0000313" key="2">
    <source>
        <dbReference type="EMBL" id="KXK27603.1"/>
    </source>
</evidence>